<dbReference type="InterPro" id="IPR051928">
    <property type="entry name" value="NorD/CobT"/>
</dbReference>
<dbReference type="InterPro" id="IPR036465">
    <property type="entry name" value="vWFA_dom_sf"/>
</dbReference>
<feature type="compositionally biased region" description="Basic and acidic residues" evidence="1">
    <location>
        <begin position="216"/>
        <end position="228"/>
    </location>
</feature>
<comment type="caution">
    <text evidence="3">The sequence shown here is derived from an EMBL/GenBank/DDBJ whole genome shotgun (WGS) entry which is preliminary data.</text>
</comment>
<feature type="domain" description="VWFA" evidence="2">
    <location>
        <begin position="397"/>
        <end position="597"/>
    </location>
</feature>
<dbReference type="Gene3D" id="3.40.50.410">
    <property type="entry name" value="von Willebrand factor, type A domain"/>
    <property type="match status" value="1"/>
</dbReference>
<dbReference type="InterPro" id="IPR025861">
    <property type="entry name" value="CobT_VWA_dom"/>
</dbReference>
<proteinExistence type="predicted"/>
<sequence>MTSERPRSRPLRGVANTAVFLRAVDSALRAIAGCAGGASAPSGVDGIETAALPPALTTAEIVRLRGEADALALRLRHHDERLHALHDLQGERARAAYDAIAQARVEALGAGRMPGVAANIAALIEQRCRDRRLDRATSREQVALAEALHVLARERFCGAPPPPAARTMAELWRPYFDAHVGPRLDGLREHLRDERAFAAGLHELIEALDLENPTSEAREPRKLARSEGEPGDEDAAEQARAGGAAARDAQPSLRHASSGRNEGGRAAQADLAAAPARTGAAGGDAVRDAASARGPSASYRAYTTAFDQTVGAEELCDASELHPLRARLDRELMRLPELVGRLAKRLQRRLLASQLRDWAFDLEEGWLDPGRLDRIVVSPDHGLSFRMEKASGFRDTVVGVLIDNSSSMRGRPLAVAAMSADILARTLERCGIKVEILGFTTRTWKGGRAREQWRREGEPVAPGRLAELRHIVYKAADTPWRRARKNLGLMLRDGIPKENIDGEALLWAHRRLVARPEQRRILVVVSDGAPADEATLAANPGDYLERHLHEVIAWIERRSPVELLAIGIGHDVTRHYRRAVTLRDADELGAALLEQLARLFDEQPRAPAGARMRPRASETAPR</sequence>
<dbReference type="PANTHER" id="PTHR41248:SF1">
    <property type="entry name" value="NORD PROTEIN"/>
    <property type="match status" value="1"/>
</dbReference>
<accession>A0A5C7S2S3</accession>
<feature type="compositionally biased region" description="Low complexity" evidence="1">
    <location>
        <begin position="266"/>
        <end position="279"/>
    </location>
</feature>
<evidence type="ECO:0000313" key="3">
    <source>
        <dbReference type="EMBL" id="TXH78164.1"/>
    </source>
</evidence>
<dbReference type="Proteomes" id="UP000321192">
    <property type="component" value="Unassembled WGS sequence"/>
</dbReference>
<dbReference type="PIRSF" id="PIRSF031715">
    <property type="entry name" value="Cob_chel_CobT"/>
    <property type="match status" value="1"/>
</dbReference>
<feature type="region of interest" description="Disordered" evidence="1">
    <location>
        <begin position="210"/>
        <end position="287"/>
    </location>
</feature>
<dbReference type="Pfam" id="PF06213">
    <property type="entry name" value="CobT"/>
    <property type="match status" value="1"/>
</dbReference>
<reference evidence="3 4" key="1">
    <citation type="submission" date="2018-09" db="EMBL/GenBank/DDBJ databases">
        <title>Metagenome Assembled Genomes from an Advanced Water Purification Facility.</title>
        <authorList>
            <person name="Stamps B.W."/>
            <person name="Spear J.R."/>
        </authorList>
    </citation>
    <scope>NUCLEOTIDE SEQUENCE [LARGE SCALE GENOMIC DNA]</scope>
    <source>
        <strain evidence="3">Bin_27_1</strain>
    </source>
</reference>
<evidence type="ECO:0000256" key="1">
    <source>
        <dbReference type="SAM" id="MobiDB-lite"/>
    </source>
</evidence>
<dbReference type="PANTHER" id="PTHR41248">
    <property type="entry name" value="NORD PROTEIN"/>
    <property type="match status" value="1"/>
</dbReference>
<gene>
    <name evidence="3" type="ORF">E6Q80_23355</name>
</gene>
<dbReference type="CDD" id="cd01454">
    <property type="entry name" value="vWA_norD_type"/>
    <property type="match status" value="1"/>
</dbReference>
<dbReference type="RefSeq" id="WP_276662802.1">
    <property type="nucleotide sequence ID" value="NZ_SSFD01000399.1"/>
</dbReference>
<dbReference type="AlphaFoldDB" id="A0A5C7S2S3"/>
<dbReference type="SUPFAM" id="SSF53300">
    <property type="entry name" value="vWA-like"/>
    <property type="match status" value="1"/>
</dbReference>
<dbReference type="EMBL" id="SSFD01000399">
    <property type="protein sequence ID" value="TXH78164.1"/>
    <property type="molecule type" value="Genomic_DNA"/>
</dbReference>
<feature type="compositionally biased region" description="Low complexity" evidence="1">
    <location>
        <begin position="238"/>
        <end position="250"/>
    </location>
</feature>
<dbReference type="Pfam" id="PF11775">
    <property type="entry name" value="CobT_C"/>
    <property type="match status" value="1"/>
</dbReference>
<evidence type="ECO:0000259" key="2">
    <source>
        <dbReference type="PROSITE" id="PS50234"/>
    </source>
</evidence>
<protein>
    <submittedName>
        <fullName evidence="3">Cobaltochelatase subunit CobT</fullName>
    </submittedName>
</protein>
<dbReference type="PROSITE" id="PS50234">
    <property type="entry name" value="VWFA"/>
    <property type="match status" value="1"/>
</dbReference>
<evidence type="ECO:0000313" key="4">
    <source>
        <dbReference type="Proteomes" id="UP000321192"/>
    </source>
</evidence>
<dbReference type="InterPro" id="IPR006538">
    <property type="entry name" value="CobT"/>
</dbReference>
<dbReference type="InterPro" id="IPR002035">
    <property type="entry name" value="VWF_A"/>
</dbReference>
<name>A0A5C7S2S3_THASP</name>
<dbReference type="GO" id="GO:0009236">
    <property type="term" value="P:cobalamin biosynthetic process"/>
    <property type="evidence" value="ECO:0007669"/>
    <property type="project" value="InterPro"/>
</dbReference>
<organism evidence="3 4">
    <name type="scientific">Thauera aminoaromatica</name>
    <dbReference type="NCBI Taxonomy" id="164330"/>
    <lineage>
        <taxon>Bacteria</taxon>
        <taxon>Pseudomonadati</taxon>
        <taxon>Pseudomonadota</taxon>
        <taxon>Betaproteobacteria</taxon>
        <taxon>Rhodocyclales</taxon>
        <taxon>Zoogloeaceae</taxon>
        <taxon>Thauera</taxon>
    </lineage>
</organism>